<sequence>MKIKLFYKKSKQTNQELQEEVNAFMADVDVVDVKYSEGTYGDYEAISSSLSLLVLYNENEEKDMTKMTPLHENTDLKPFNFNDFIKESNDFAEAMTLDVNKQVLPDMLDKNMSNWDQLLYMVKEGQLLYREDTTKTFKTFSDKPKSFLFTYTFKDFDTAQVAGHAVTGYMTGTYEQPVIEVTYQGDGFNKLVIGYAEDKKLSHIFKRICDSFKDYYNQPEDMTDEELDALFQEQESVNEALLDL</sequence>
<protein>
    <submittedName>
        <fullName evidence="1">Uncharacterized protein</fullName>
    </submittedName>
</protein>
<dbReference type="EMBL" id="CP022601">
    <property type="protein sequence ID" value="AXJ13663.1"/>
    <property type="molecule type" value="Genomic_DNA"/>
</dbReference>
<gene>
    <name evidence="1" type="ORF">Sp14A_17560</name>
</gene>
<reference evidence="1 2" key="1">
    <citation type="submission" date="2017-07" db="EMBL/GenBank/DDBJ databases">
        <title>Streptococcus pluranimalium as cause of bovine abortion.</title>
        <authorList>
            <person name="Rodriguez Campos S."/>
            <person name="Gobeli Brawand S."/>
            <person name="Brodard I."/>
            <person name="Rychener L."/>
            <person name="Perreten V."/>
        </authorList>
    </citation>
    <scope>NUCLEOTIDE SEQUENCE [LARGE SCALE GENOMIC DNA]</scope>
    <source>
        <strain evidence="1 2">14A0014</strain>
    </source>
</reference>
<evidence type="ECO:0000313" key="2">
    <source>
        <dbReference type="Proteomes" id="UP000255411"/>
    </source>
</evidence>
<proteinExistence type="predicted"/>
<name>A0A345VLR1_9STRE</name>
<dbReference type="AlphaFoldDB" id="A0A345VLR1"/>
<organism evidence="1 2">
    <name type="scientific">Streptococcus pluranimalium</name>
    <dbReference type="NCBI Taxonomy" id="82348"/>
    <lineage>
        <taxon>Bacteria</taxon>
        <taxon>Bacillati</taxon>
        <taxon>Bacillota</taxon>
        <taxon>Bacilli</taxon>
        <taxon>Lactobacillales</taxon>
        <taxon>Streptococcaceae</taxon>
        <taxon>Streptococcus</taxon>
    </lineage>
</organism>
<evidence type="ECO:0000313" key="1">
    <source>
        <dbReference type="EMBL" id="AXJ13663.1"/>
    </source>
</evidence>
<accession>A0A345VLR1</accession>
<dbReference type="Proteomes" id="UP000255411">
    <property type="component" value="Chromosome"/>
</dbReference>